<keyword evidence="2" id="KW-0813">Transport</keyword>
<keyword evidence="3 6" id="KW-0812">Transmembrane</keyword>
<feature type="transmembrane region" description="Helical" evidence="6">
    <location>
        <begin position="172"/>
        <end position="192"/>
    </location>
</feature>
<comment type="subcellular location">
    <subcellularLocation>
        <location evidence="1">Cell membrane</location>
        <topology evidence="1">Multi-pass membrane protein</topology>
    </subcellularLocation>
</comment>
<reference evidence="8" key="1">
    <citation type="submission" date="2022-04" db="EMBL/GenBank/DDBJ databases">
        <title>Corynebacterium kalidii LD5P10.</title>
        <authorList>
            <person name="Sun J.Q."/>
        </authorList>
    </citation>
    <scope>NUCLEOTIDE SEQUENCE</scope>
    <source>
        <strain evidence="8">LD5P10</strain>
    </source>
</reference>
<dbReference type="InterPro" id="IPR036259">
    <property type="entry name" value="MFS_trans_sf"/>
</dbReference>
<sequence>MMSSRTSPPSSRRGSSTRALLVASMALFTDNLVVGLAVPVLPLLPSVVDAGPAWTGVLFSSYAAAVVVAALVAGRYVDRHGPKTPLLIGMVGLAAATLLFATGGPFWLLLVARTAQGIAGGMSWVAALSLIAATTSFEKRGQQMGIAISMITLGVLVGPPLAGVMVEHFGTASPFLFAAAVALVDGLLRILLIKDSPRVADDTSGPVAVLRVPGSTSIVLVVVIGAAVMAGVEPVLPGHLGAGSLTIGLLFGLAALTGVVGNPVVGSLVASVPSRLLVGVGVAAAVAALLAIGWAEDMWLTATGMALLGFSAAFLHAPATTLISEQGFRAQPPTLGGSFSLYTLAYAAGLAGGPLLTGFAVDRAGFTTAMVIAAVTLAALGALSLPRLPAADGPR</sequence>
<keyword evidence="5 6" id="KW-0472">Membrane</keyword>
<dbReference type="PANTHER" id="PTHR23506:SF23">
    <property type="entry name" value="GH10249P"/>
    <property type="match status" value="1"/>
</dbReference>
<dbReference type="EMBL" id="JALIEA010000011">
    <property type="protein sequence ID" value="MCJ7858177.1"/>
    <property type="molecule type" value="Genomic_DNA"/>
</dbReference>
<dbReference type="RefSeq" id="WP_244803878.1">
    <property type="nucleotide sequence ID" value="NZ_JALIEA010000011.1"/>
</dbReference>
<dbReference type="CDD" id="cd17325">
    <property type="entry name" value="MFS_MdtG_SLC18_like"/>
    <property type="match status" value="1"/>
</dbReference>
<feature type="transmembrane region" description="Helical" evidence="6">
    <location>
        <begin position="366"/>
        <end position="385"/>
    </location>
</feature>
<comment type="caution">
    <text evidence="8">The sequence shown here is derived from an EMBL/GenBank/DDBJ whole genome shotgun (WGS) entry which is preliminary data.</text>
</comment>
<dbReference type="InterPro" id="IPR001958">
    <property type="entry name" value="Tet-R_TetA/multi-R_MdtG-like"/>
</dbReference>
<dbReference type="PRINTS" id="PR01035">
    <property type="entry name" value="TCRTETA"/>
</dbReference>
<dbReference type="PROSITE" id="PS50850">
    <property type="entry name" value="MFS"/>
    <property type="match status" value="1"/>
</dbReference>
<keyword evidence="4 6" id="KW-1133">Transmembrane helix</keyword>
<dbReference type="Pfam" id="PF07690">
    <property type="entry name" value="MFS_1"/>
    <property type="match status" value="1"/>
</dbReference>
<organism evidence="8 9">
    <name type="scientific">Corynebacterium kalidii</name>
    <dbReference type="NCBI Taxonomy" id="2931982"/>
    <lineage>
        <taxon>Bacteria</taxon>
        <taxon>Bacillati</taxon>
        <taxon>Actinomycetota</taxon>
        <taxon>Actinomycetes</taxon>
        <taxon>Mycobacteriales</taxon>
        <taxon>Corynebacteriaceae</taxon>
        <taxon>Corynebacterium</taxon>
    </lineage>
</organism>
<feature type="transmembrane region" description="Helical" evidence="6">
    <location>
        <begin position="86"/>
        <end position="108"/>
    </location>
</feature>
<gene>
    <name evidence="8" type="ORF">MUN33_05515</name>
</gene>
<dbReference type="SUPFAM" id="SSF103473">
    <property type="entry name" value="MFS general substrate transporter"/>
    <property type="match status" value="1"/>
</dbReference>
<evidence type="ECO:0000313" key="9">
    <source>
        <dbReference type="Proteomes" id="UP001139207"/>
    </source>
</evidence>
<evidence type="ECO:0000259" key="7">
    <source>
        <dbReference type="PROSITE" id="PS50850"/>
    </source>
</evidence>
<evidence type="ECO:0000313" key="8">
    <source>
        <dbReference type="EMBL" id="MCJ7858177.1"/>
    </source>
</evidence>
<dbReference type="Gene3D" id="1.20.1250.20">
    <property type="entry name" value="MFS general substrate transporter like domains"/>
    <property type="match status" value="1"/>
</dbReference>
<evidence type="ECO:0000256" key="4">
    <source>
        <dbReference type="ARBA" id="ARBA00022989"/>
    </source>
</evidence>
<dbReference type="InterPro" id="IPR050930">
    <property type="entry name" value="MFS_Vesicular_Transporter"/>
</dbReference>
<feature type="transmembrane region" description="Helical" evidence="6">
    <location>
        <begin position="244"/>
        <end position="264"/>
    </location>
</feature>
<evidence type="ECO:0000256" key="3">
    <source>
        <dbReference type="ARBA" id="ARBA00022692"/>
    </source>
</evidence>
<dbReference type="PANTHER" id="PTHR23506">
    <property type="entry name" value="GH10249P"/>
    <property type="match status" value="1"/>
</dbReference>
<feature type="transmembrane region" description="Helical" evidence="6">
    <location>
        <begin position="300"/>
        <end position="319"/>
    </location>
</feature>
<dbReference type="GO" id="GO:0005886">
    <property type="term" value="C:plasma membrane"/>
    <property type="evidence" value="ECO:0007669"/>
    <property type="project" value="UniProtKB-SubCell"/>
</dbReference>
<feature type="domain" description="Major facilitator superfamily (MFS) profile" evidence="7">
    <location>
        <begin position="19"/>
        <end position="392"/>
    </location>
</feature>
<dbReference type="AlphaFoldDB" id="A0A9X2AZ48"/>
<feature type="transmembrane region" description="Helical" evidence="6">
    <location>
        <begin position="276"/>
        <end position="294"/>
    </location>
</feature>
<feature type="transmembrane region" description="Helical" evidence="6">
    <location>
        <begin position="53"/>
        <end position="74"/>
    </location>
</feature>
<evidence type="ECO:0000256" key="6">
    <source>
        <dbReference type="SAM" id="Phobius"/>
    </source>
</evidence>
<dbReference type="InterPro" id="IPR020846">
    <property type="entry name" value="MFS_dom"/>
</dbReference>
<feature type="transmembrane region" description="Helical" evidence="6">
    <location>
        <begin position="339"/>
        <end position="360"/>
    </location>
</feature>
<evidence type="ECO:0000256" key="1">
    <source>
        <dbReference type="ARBA" id="ARBA00004651"/>
    </source>
</evidence>
<feature type="transmembrane region" description="Helical" evidence="6">
    <location>
        <begin position="114"/>
        <end position="133"/>
    </location>
</feature>
<feature type="transmembrane region" description="Helical" evidence="6">
    <location>
        <begin position="212"/>
        <end position="232"/>
    </location>
</feature>
<dbReference type="GO" id="GO:0022857">
    <property type="term" value="F:transmembrane transporter activity"/>
    <property type="evidence" value="ECO:0007669"/>
    <property type="project" value="InterPro"/>
</dbReference>
<evidence type="ECO:0000256" key="5">
    <source>
        <dbReference type="ARBA" id="ARBA00023136"/>
    </source>
</evidence>
<feature type="transmembrane region" description="Helical" evidence="6">
    <location>
        <begin position="145"/>
        <end position="166"/>
    </location>
</feature>
<keyword evidence="9" id="KW-1185">Reference proteome</keyword>
<protein>
    <submittedName>
        <fullName evidence="8">MFS transporter</fullName>
    </submittedName>
</protein>
<dbReference type="Proteomes" id="UP001139207">
    <property type="component" value="Unassembled WGS sequence"/>
</dbReference>
<proteinExistence type="predicted"/>
<name>A0A9X2AZ48_9CORY</name>
<evidence type="ECO:0000256" key="2">
    <source>
        <dbReference type="ARBA" id="ARBA00022448"/>
    </source>
</evidence>
<accession>A0A9X2AZ48</accession>
<dbReference type="InterPro" id="IPR011701">
    <property type="entry name" value="MFS"/>
</dbReference>